<dbReference type="Proteomes" id="UP000440578">
    <property type="component" value="Unassembled WGS sequence"/>
</dbReference>
<comment type="catalytic activity">
    <reaction evidence="10">
        <text>NAD(+) + H2O = ADP-D-ribose + nicotinamide + H(+)</text>
        <dbReference type="Rhea" id="RHEA:16301"/>
        <dbReference type="ChEBI" id="CHEBI:15377"/>
        <dbReference type="ChEBI" id="CHEBI:15378"/>
        <dbReference type="ChEBI" id="CHEBI:17154"/>
        <dbReference type="ChEBI" id="CHEBI:57540"/>
        <dbReference type="ChEBI" id="CHEBI:57967"/>
        <dbReference type="EC" id="3.2.2.6"/>
    </reaction>
    <physiologicalReaction direction="left-to-right" evidence="10">
        <dbReference type="Rhea" id="RHEA:16302"/>
    </physiologicalReaction>
</comment>
<evidence type="ECO:0000256" key="4">
    <source>
        <dbReference type="ARBA" id="ARBA00022490"/>
    </source>
</evidence>
<dbReference type="PROSITE" id="PS50104">
    <property type="entry name" value="TIR"/>
    <property type="match status" value="1"/>
</dbReference>
<dbReference type="GO" id="GO:0030425">
    <property type="term" value="C:dendrite"/>
    <property type="evidence" value="ECO:0007669"/>
    <property type="project" value="TreeGrafter"/>
</dbReference>
<feature type="domain" description="TIR" evidence="12">
    <location>
        <begin position="350"/>
        <end position="493"/>
    </location>
</feature>
<keyword evidence="6" id="KW-0677">Repeat</keyword>
<dbReference type="GO" id="GO:0044297">
    <property type="term" value="C:cell body"/>
    <property type="evidence" value="ECO:0007669"/>
    <property type="project" value="UniProtKB-ARBA"/>
</dbReference>
<dbReference type="EC" id="3.2.2.6" evidence="3"/>
<dbReference type="GO" id="GO:0045087">
    <property type="term" value="P:innate immune response"/>
    <property type="evidence" value="ECO:0007669"/>
    <property type="project" value="UniProtKB-KW"/>
</dbReference>
<evidence type="ECO:0000259" key="13">
    <source>
        <dbReference type="PROSITE" id="PS50105"/>
    </source>
</evidence>
<feature type="domain" description="SAM" evidence="13">
    <location>
        <begin position="205"/>
        <end position="269"/>
    </location>
</feature>
<keyword evidence="15" id="KW-1185">Reference proteome</keyword>
<organism evidence="14 15">
    <name type="scientific">Amphibalanus amphitrite</name>
    <name type="common">Striped barnacle</name>
    <name type="synonym">Balanus amphitrite</name>
    <dbReference type="NCBI Taxonomy" id="1232801"/>
    <lineage>
        <taxon>Eukaryota</taxon>
        <taxon>Metazoa</taxon>
        <taxon>Ecdysozoa</taxon>
        <taxon>Arthropoda</taxon>
        <taxon>Crustacea</taxon>
        <taxon>Multicrustacea</taxon>
        <taxon>Cirripedia</taxon>
        <taxon>Thoracica</taxon>
        <taxon>Thoracicalcarea</taxon>
        <taxon>Balanomorpha</taxon>
        <taxon>Balanoidea</taxon>
        <taxon>Balanidae</taxon>
        <taxon>Amphibalaninae</taxon>
        <taxon>Amphibalanus</taxon>
    </lineage>
</organism>
<gene>
    <name evidence="14" type="primary">Ect4_3</name>
    <name evidence="14" type="ORF">FJT64_024982</name>
</gene>
<dbReference type="SUPFAM" id="SSF52200">
    <property type="entry name" value="Toll/Interleukin receptor TIR domain"/>
    <property type="match status" value="1"/>
</dbReference>
<dbReference type="SMART" id="SM00454">
    <property type="entry name" value="SAM"/>
    <property type="match status" value="2"/>
</dbReference>
<dbReference type="OrthoDB" id="202764at2759"/>
<evidence type="ECO:0000256" key="9">
    <source>
        <dbReference type="ARBA" id="ARBA00023027"/>
    </source>
</evidence>
<dbReference type="GO" id="GO:0061809">
    <property type="term" value="F:NAD+ nucleosidase activity, cyclic ADP-ribose generating"/>
    <property type="evidence" value="ECO:0007669"/>
    <property type="project" value="UniProtKB-EC"/>
</dbReference>
<evidence type="ECO:0000313" key="15">
    <source>
        <dbReference type="Proteomes" id="UP000440578"/>
    </source>
</evidence>
<name>A0A6A4WM77_AMPAM</name>
<keyword evidence="7" id="KW-0378">Hydrolase</keyword>
<protein>
    <recommendedName>
        <fullName evidence="3">ADP-ribosyl cyclase/cyclic ADP-ribose hydrolase</fullName>
        <ecNumber evidence="3">3.2.2.6</ecNumber>
    </recommendedName>
</protein>
<dbReference type="GO" id="GO:0019677">
    <property type="term" value="P:NAD+ catabolic process"/>
    <property type="evidence" value="ECO:0007669"/>
    <property type="project" value="UniProtKB-ARBA"/>
</dbReference>
<dbReference type="FunFam" id="1.10.150.50:FF:000043">
    <property type="entry name" value="Sterile alpha and TIR motif-containing 1"/>
    <property type="match status" value="1"/>
</dbReference>
<dbReference type="InterPro" id="IPR039184">
    <property type="entry name" value="SARM1"/>
</dbReference>
<dbReference type="PANTHER" id="PTHR22998">
    <property type="entry name" value="SARM1"/>
    <property type="match status" value="1"/>
</dbReference>
<comment type="subcellular location">
    <subcellularLocation>
        <location evidence="1">Cytoplasm</location>
    </subcellularLocation>
</comment>
<dbReference type="FunFam" id="3.40.50.10140:FF:000012">
    <property type="entry name" value="Sterile alpha and TIR motif-containing protein"/>
    <property type="match status" value="1"/>
</dbReference>
<evidence type="ECO:0000256" key="10">
    <source>
        <dbReference type="ARBA" id="ARBA00047304"/>
    </source>
</evidence>
<keyword evidence="9" id="KW-0520">NAD</keyword>
<dbReference type="CDD" id="cd09502">
    <property type="entry name" value="SAM_SARM1-like_repeat2"/>
    <property type="match status" value="1"/>
</dbReference>
<evidence type="ECO:0000256" key="8">
    <source>
        <dbReference type="ARBA" id="ARBA00022859"/>
    </source>
</evidence>
<dbReference type="InterPro" id="IPR013761">
    <property type="entry name" value="SAM/pointed_sf"/>
</dbReference>
<dbReference type="GO" id="GO:0048678">
    <property type="term" value="P:response to axon injury"/>
    <property type="evidence" value="ECO:0007669"/>
    <property type="project" value="InterPro"/>
</dbReference>
<dbReference type="Gene3D" id="1.25.10.10">
    <property type="entry name" value="Leucine-rich Repeat Variant"/>
    <property type="match status" value="1"/>
</dbReference>
<keyword evidence="8" id="KW-0391">Immunity</keyword>
<dbReference type="PANTHER" id="PTHR22998:SF1">
    <property type="entry name" value="NAD(+) HYDROLASE SARM1"/>
    <property type="match status" value="1"/>
</dbReference>
<dbReference type="Pfam" id="PF07647">
    <property type="entry name" value="SAM_2"/>
    <property type="match status" value="2"/>
</dbReference>
<feature type="region of interest" description="Disordered" evidence="11">
    <location>
        <begin position="500"/>
        <end position="531"/>
    </location>
</feature>
<dbReference type="GO" id="GO:0005737">
    <property type="term" value="C:cytoplasm"/>
    <property type="evidence" value="ECO:0007669"/>
    <property type="project" value="UniProtKB-SubCell"/>
</dbReference>
<dbReference type="Pfam" id="PF13676">
    <property type="entry name" value="TIR_2"/>
    <property type="match status" value="1"/>
</dbReference>
<dbReference type="AlphaFoldDB" id="A0A6A4WM77"/>
<dbReference type="GO" id="GO:0007165">
    <property type="term" value="P:signal transduction"/>
    <property type="evidence" value="ECO:0007669"/>
    <property type="project" value="InterPro"/>
</dbReference>
<evidence type="ECO:0000259" key="12">
    <source>
        <dbReference type="PROSITE" id="PS50104"/>
    </source>
</evidence>
<dbReference type="Gene3D" id="1.10.150.50">
    <property type="entry name" value="Transcription Factor, Ets-1"/>
    <property type="match status" value="2"/>
</dbReference>
<evidence type="ECO:0000256" key="7">
    <source>
        <dbReference type="ARBA" id="ARBA00022801"/>
    </source>
</evidence>
<dbReference type="InterPro" id="IPR011989">
    <property type="entry name" value="ARM-like"/>
</dbReference>
<feature type="compositionally biased region" description="Polar residues" evidence="11">
    <location>
        <begin position="520"/>
        <end position="531"/>
    </location>
</feature>
<dbReference type="PROSITE" id="PS50105">
    <property type="entry name" value="SAM_DOMAIN"/>
    <property type="match status" value="1"/>
</dbReference>
<evidence type="ECO:0000256" key="11">
    <source>
        <dbReference type="SAM" id="MobiDB-lite"/>
    </source>
</evidence>
<dbReference type="GO" id="GO:0035591">
    <property type="term" value="F:signaling adaptor activity"/>
    <property type="evidence" value="ECO:0007669"/>
    <property type="project" value="InterPro"/>
</dbReference>
<evidence type="ECO:0000256" key="3">
    <source>
        <dbReference type="ARBA" id="ARBA00011982"/>
    </source>
</evidence>
<sequence>MGGLDAVITQCKNKDVETLRHCASALANLALYGGPENQQAMMKREVPTWLFPLAFHNDDNIKYYACLAITSMVANKQLEAAVLKSGTLGLVDPFVTSHDPSEFSKSAVSQLKGQGQSKNWLRRLVPVLFSKREEARKLAAFHFCMEAGVKVQQGCPEIFDEIGAIEPLKQVASSPNAVASKYAAQALRTLGKEVPHKLSQQVPLWSVQDVKEWVKQIDYASFSEAFEESRVDGDLLLRMSENMLTNDIGISNSILCKRFMRELNNLKKMADYASCDSTKLNDFLREINPEFSTYTYPMLSAGVDRDYLRYITDDQLLHECSIANSIHRKQIQQAILNESAPPETEGDMSKTLDCFISYRRSNGSQLASLLKVHLNLRGFSVFIDVERLEAGKFDNNLLNSIRQAKNFILVLTPSALDRCIQDYDQKDWVHKEVCAALQSKCNIIPIIDNFQWPEAEELPEDMRSIVTFNGVSWIHDYQDACVDKLERFIRGEVDRPDGRYVSTAAGPATPSARPLAHAFQRTQSADSARDS</sequence>
<dbReference type="EMBL" id="VIIS01000986">
    <property type="protein sequence ID" value="KAF0303021.1"/>
    <property type="molecule type" value="Genomic_DNA"/>
</dbReference>
<evidence type="ECO:0000313" key="14">
    <source>
        <dbReference type="EMBL" id="KAF0303021.1"/>
    </source>
</evidence>
<dbReference type="SUPFAM" id="SSF48371">
    <property type="entry name" value="ARM repeat"/>
    <property type="match status" value="1"/>
</dbReference>
<dbReference type="Gene3D" id="3.40.50.10140">
    <property type="entry name" value="Toll/interleukin-1 receptor homology (TIR) domain"/>
    <property type="match status" value="1"/>
</dbReference>
<dbReference type="SUPFAM" id="SSF47769">
    <property type="entry name" value="SAM/Pointed domain"/>
    <property type="match status" value="2"/>
</dbReference>
<dbReference type="CDD" id="cd09501">
    <property type="entry name" value="SAM_SARM1-like_repeat1"/>
    <property type="match status" value="1"/>
</dbReference>
<evidence type="ECO:0000256" key="1">
    <source>
        <dbReference type="ARBA" id="ARBA00004496"/>
    </source>
</evidence>
<dbReference type="InterPro" id="IPR035897">
    <property type="entry name" value="Toll_tir_struct_dom_sf"/>
</dbReference>
<dbReference type="InterPro" id="IPR000157">
    <property type="entry name" value="TIR_dom"/>
</dbReference>
<dbReference type="SMART" id="SM00255">
    <property type="entry name" value="TIR"/>
    <property type="match status" value="1"/>
</dbReference>
<dbReference type="GO" id="GO:0034128">
    <property type="term" value="P:negative regulation of MyD88-independent toll-like receptor signaling pathway"/>
    <property type="evidence" value="ECO:0007669"/>
    <property type="project" value="InterPro"/>
</dbReference>
<evidence type="ECO:0000256" key="2">
    <source>
        <dbReference type="ARBA" id="ARBA00008291"/>
    </source>
</evidence>
<evidence type="ECO:0000256" key="5">
    <source>
        <dbReference type="ARBA" id="ARBA00022588"/>
    </source>
</evidence>
<dbReference type="InterPro" id="IPR016024">
    <property type="entry name" value="ARM-type_fold"/>
</dbReference>
<comment type="caution">
    <text evidence="14">The sequence shown here is derived from an EMBL/GenBank/DDBJ whole genome shotgun (WGS) entry which is preliminary data.</text>
</comment>
<dbReference type="InterPro" id="IPR001660">
    <property type="entry name" value="SAM"/>
</dbReference>
<accession>A0A6A4WM77</accession>
<reference evidence="14 15" key="1">
    <citation type="submission" date="2019-07" db="EMBL/GenBank/DDBJ databases">
        <title>Draft genome assembly of a fouling barnacle, Amphibalanus amphitrite (Darwin, 1854): The first reference genome for Thecostraca.</title>
        <authorList>
            <person name="Kim W."/>
        </authorList>
    </citation>
    <scope>NUCLEOTIDE SEQUENCE [LARGE SCALE GENOMIC DNA]</scope>
    <source>
        <strain evidence="14">SNU_AA5</strain>
        <tissue evidence="14">Soma without cirri and trophi</tissue>
    </source>
</reference>
<keyword evidence="4" id="KW-0963">Cytoplasm</keyword>
<dbReference type="GO" id="GO:0003953">
    <property type="term" value="F:NAD+ nucleosidase activity"/>
    <property type="evidence" value="ECO:0007669"/>
    <property type="project" value="InterPro"/>
</dbReference>
<evidence type="ECO:0000256" key="6">
    <source>
        <dbReference type="ARBA" id="ARBA00022737"/>
    </source>
</evidence>
<comment type="similarity">
    <text evidence="2">Belongs to the SARM1 family.</text>
</comment>
<proteinExistence type="inferred from homology"/>
<keyword evidence="5" id="KW-0399">Innate immunity</keyword>